<dbReference type="GeneID" id="25032037"/>
<dbReference type="GO" id="GO:0046872">
    <property type="term" value="F:metal ion binding"/>
    <property type="evidence" value="ECO:0007669"/>
    <property type="project" value="UniProtKB-KW"/>
</dbReference>
<dbReference type="SUPFAM" id="SSF64182">
    <property type="entry name" value="DHH phosphoesterases"/>
    <property type="match status" value="1"/>
</dbReference>
<dbReference type="Pfam" id="PF01368">
    <property type="entry name" value="DHH"/>
    <property type="match status" value="1"/>
</dbReference>
<dbReference type="Gene3D" id="3.10.310.20">
    <property type="entry name" value="DHHA2 domain"/>
    <property type="match status" value="1"/>
</dbReference>
<comment type="cofactor">
    <cofactor evidence="1">
        <name>Mn(2+)</name>
        <dbReference type="ChEBI" id="CHEBI:29035"/>
    </cofactor>
</comment>
<dbReference type="Gene3D" id="3.90.1640.10">
    <property type="entry name" value="inorganic pyrophosphatase (n-terminal core)"/>
    <property type="match status" value="1"/>
</dbReference>
<evidence type="ECO:0000313" key="6">
    <source>
        <dbReference type="EMBL" id="EPX73846.1"/>
    </source>
</evidence>
<dbReference type="PANTHER" id="PTHR12112:SF39">
    <property type="entry name" value="EG:152A3.5 PROTEIN (FBGN0003116_PN PROTEIN)"/>
    <property type="match status" value="1"/>
</dbReference>
<accession>S9PXM9</accession>
<dbReference type="InterPro" id="IPR004097">
    <property type="entry name" value="DHHA2"/>
</dbReference>
<dbReference type="PANTHER" id="PTHR12112">
    <property type="entry name" value="BNIP - RELATED"/>
    <property type="match status" value="1"/>
</dbReference>
<name>S9PXM9_SCHOY</name>
<evidence type="ECO:0000256" key="2">
    <source>
        <dbReference type="ARBA" id="ARBA00022723"/>
    </source>
</evidence>
<dbReference type="Pfam" id="PF02833">
    <property type="entry name" value="DHHA2"/>
    <property type="match status" value="1"/>
</dbReference>
<dbReference type="InterPro" id="IPR038222">
    <property type="entry name" value="DHHA2_dom_sf"/>
</dbReference>
<evidence type="ECO:0000256" key="3">
    <source>
        <dbReference type="ARBA" id="ARBA00022801"/>
    </source>
</evidence>
<dbReference type="VEuPathDB" id="FungiDB:SOCG_03065"/>
<dbReference type="RefSeq" id="XP_013017007.1">
    <property type="nucleotide sequence ID" value="XM_013161553.1"/>
</dbReference>
<evidence type="ECO:0000313" key="7">
    <source>
        <dbReference type="Proteomes" id="UP000016088"/>
    </source>
</evidence>
<evidence type="ECO:0000256" key="1">
    <source>
        <dbReference type="ARBA" id="ARBA00001936"/>
    </source>
</evidence>
<organism evidence="6 7">
    <name type="scientific">Schizosaccharomyces octosporus (strain yFS286)</name>
    <name type="common">Fission yeast</name>
    <name type="synonym">Octosporomyces octosporus</name>
    <dbReference type="NCBI Taxonomy" id="483514"/>
    <lineage>
        <taxon>Eukaryota</taxon>
        <taxon>Fungi</taxon>
        <taxon>Dikarya</taxon>
        <taxon>Ascomycota</taxon>
        <taxon>Taphrinomycotina</taxon>
        <taxon>Schizosaccharomycetes</taxon>
        <taxon>Schizosaccharomycetales</taxon>
        <taxon>Schizosaccharomycetaceae</taxon>
        <taxon>Schizosaccharomyces</taxon>
    </lineage>
</organism>
<dbReference type="GO" id="GO:0004309">
    <property type="term" value="F:exopolyphosphatase activity"/>
    <property type="evidence" value="ECO:0007669"/>
    <property type="project" value="TreeGrafter"/>
</dbReference>
<dbReference type="AlphaFoldDB" id="S9PXM9"/>
<dbReference type="OMA" id="TMTIFFN"/>
<dbReference type="EMBL" id="KE503206">
    <property type="protein sequence ID" value="EPX73846.1"/>
    <property type="molecule type" value="Genomic_DNA"/>
</dbReference>
<gene>
    <name evidence="6" type="ORF">SOCG_03065</name>
</gene>
<sequence length="380" mass="43415">MTVPSKLAKLLETNCKQYFQIASDISASLQTKKLTFVSGNESADLDSCATSIVYAYFLQHKHRERCVVPFFNIPRNELRLRPELVCLLDMLKIRTDNVLFLNDIAAAPERLSSSPIHLVDHNTLDREEVGKFKKTVEGIIDHHKDEGNYLNANPRIVKECGSCSTLVIQYYMDILSTLYNTEATRMEAEAISVLALGPILIDTGNLKNEKTTETDVEVANQLFKFVPSGWNRDEFFGCLKEKKGTYKGFSFMDLLHRDLKQYAPGNVSISYPSIGKGIDWIEEKRSNWQQELKDFAEKKQVDLVIVGLSLSKKEEFRRQMILYKRTKQGESFADKFLEKNKNSLGLEFLKNVEDNTINVFNQRNSAASRKKVVPMIMDSI</sequence>
<proteinExistence type="predicted"/>
<protein>
    <submittedName>
        <fullName evidence="6">Exopolyphosphatase</fullName>
    </submittedName>
</protein>
<keyword evidence="2" id="KW-0479">Metal-binding</keyword>
<dbReference type="eggNOG" id="KOG4129">
    <property type="taxonomic scope" value="Eukaryota"/>
</dbReference>
<feature type="domain" description="DHHA2" evidence="5">
    <location>
        <begin position="236"/>
        <end position="380"/>
    </location>
</feature>
<dbReference type="InterPro" id="IPR001667">
    <property type="entry name" value="DDH_dom"/>
</dbReference>
<keyword evidence="4" id="KW-0464">Manganese</keyword>
<dbReference type="InterPro" id="IPR038763">
    <property type="entry name" value="DHH_sf"/>
</dbReference>
<evidence type="ECO:0000259" key="5">
    <source>
        <dbReference type="SMART" id="SM01131"/>
    </source>
</evidence>
<reference evidence="6 7" key="1">
    <citation type="journal article" date="2011" name="Science">
        <title>Comparative functional genomics of the fission yeasts.</title>
        <authorList>
            <person name="Rhind N."/>
            <person name="Chen Z."/>
            <person name="Yassour M."/>
            <person name="Thompson D.A."/>
            <person name="Haas B.J."/>
            <person name="Habib N."/>
            <person name="Wapinski I."/>
            <person name="Roy S."/>
            <person name="Lin M.F."/>
            <person name="Heiman D.I."/>
            <person name="Young S.K."/>
            <person name="Furuya K."/>
            <person name="Guo Y."/>
            <person name="Pidoux A."/>
            <person name="Chen H.M."/>
            <person name="Robbertse B."/>
            <person name="Goldberg J.M."/>
            <person name="Aoki K."/>
            <person name="Bayne E.H."/>
            <person name="Berlin A.M."/>
            <person name="Desjardins C.A."/>
            <person name="Dobbs E."/>
            <person name="Dukaj L."/>
            <person name="Fan L."/>
            <person name="FitzGerald M.G."/>
            <person name="French C."/>
            <person name="Gujja S."/>
            <person name="Hansen K."/>
            <person name="Keifenheim D."/>
            <person name="Levin J.Z."/>
            <person name="Mosher R.A."/>
            <person name="Mueller C.A."/>
            <person name="Pfiffner J."/>
            <person name="Priest M."/>
            <person name="Russ C."/>
            <person name="Smialowska A."/>
            <person name="Swoboda P."/>
            <person name="Sykes S.M."/>
            <person name="Vaughn M."/>
            <person name="Vengrova S."/>
            <person name="Yoder R."/>
            <person name="Zeng Q."/>
            <person name="Allshire R."/>
            <person name="Baulcombe D."/>
            <person name="Birren B.W."/>
            <person name="Brown W."/>
            <person name="Ekwall K."/>
            <person name="Kellis M."/>
            <person name="Leatherwood J."/>
            <person name="Levin H."/>
            <person name="Margalit H."/>
            <person name="Martienssen R."/>
            <person name="Nieduszynski C.A."/>
            <person name="Spatafora J.W."/>
            <person name="Friedman N."/>
            <person name="Dalgaard J.Z."/>
            <person name="Baumann P."/>
            <person name="Niki H."/>
            <person name="Regev A."/>
            <person name="Nusbaum C."/>
        </authorList>
    </citation>
    <scope>NUCLEOTIDE SEQUENCE [LARGE SCALE GENOMIC DNA]</scope>
    <source>
        <strain evidence="7">yFS286</strain>
    </source>
</reference>
<keyword evidence="3" id="KW-0378">Hydrolase</keyword>
<dbReference type="GO" id="GO:0005737">
    <property type="term" value="C:cytoplasm"/>
    <property type="evidence" value="ECO:0007669"/>
    <property type="project" value="InterPro"/>
</dbReference>
<dbReference type="OrthoDB" id="374045at2759"/>
<dbReference type="Proteomes" id="UP000016088">
    <property type="component" value="Unassembled WGS sequence"/>
</dbReference>
<dbReference type="SMART" id="SM01131">
    <property type="entry name" value="DHHA2"/>
    <property type="match status" value="1"/>
</dbReference>
<dbReference type="HOGENOM" id="CLU_019358_1_0_1"/>
<keyword evidence="7" id="KW-1185">Reference proteome</keyword>
<evidence type="ECO:0000256" key="4">
    <source>
        <dbReference type="ARBA" id="ARBA00023211"/>
    </source>
</evidence>